<dbReference type="EMBL" id="KZ824670">
    <property type="protein sequence ID" value="RAK74283.1"/>
    <property type="molecule type" value="Genomic_DNA"/>
</dbReference>
<organism evidence="2 3">
    <name type="scientific">Aspergillus fijiensis CBS 313.89</name>
    <dbReference type="NCBI Taxonomy" id="1448319"/>
    <lineage>
        <taxon>Eukaryota</taxon>
        <taxon>Fungi</taxon>
        <taxon>Dikarya</taxon>
        <taxon>Ascomycota</taxon>
        <taxon>Pezizomycotina</taxon>
        <taxon>Eurotiomycetes</taxon>
        <taxon>Eurotiomycetidae</taxon>
        <taxon>Eurotiales</taxon>
        <taxon>Aspergillaceae</taxon>
        <taxon>Aspergillus</taxon>
    </lineage>
</organism>
<feature type="region of interest" description="Disordered" evidence="1">
    <location>
        <begin position="1"/>
        <end position="64"/>
    </location>
</feature>
<dbReference type="AlphaFoldDB" id="A0A8G1VWH9"/>
<feature type="compositionally biased region" description="Basic and acidic residues" evidence="1">
    <location>
        <begin position="1"/>
        <end position="16"/>
    </location>
</feature>
<evidence type="ECO:0000313" key="3">
    <source>
        <dbReference type="Proteomes" id="UP000249789"/>
    </source>
</evidence>
<dbReference type="GeneID" id="63862678"/>
<gene>
    <name evidence="2" type="ORF">BO72DRAFT_450824</name>
</gene>
<protein>
    <submittedName>
        <fullName evidence="2">Uncharacterized protein</fullName>
    </submittedName>
</protein>
<evidence type="ECO:0000313" key="2">
    <source>
        <dbReference type="EMBL" id="RAK74283.1"/>
    </source>
</evidence>
<feature type="compositionally biased region" description="Basic and acidic residues" evidence="1">
    <location>
        <begin position="31"/>
        <end position="41"/>
    </location>
</feature>
<feature type="compositionally biased region" description="Basic residues" evidence="1">
    <location>
        <begin position="18"/>
        <end position="30"/>
    </location>
</feature>
<evidence type="ECO:0000256" key="1">
    <source>
        <dbReference type="SAM" id="MobiDB-lite"/>
    </source>
</evidence>
<dbReference type="RefSeq" id="XP_040798293.1">
    <property type="nucleotide sequence ID" value="XM_040945345.1"/>
</dbReference>
<name>A0A8G1VWH9_9EURO</name>
<dbReference type="Proteomes" id="UP000249789">
    <property type="component" value="Unassembled WGS sequence"/>
</dbReference>
<sequence>MRETKREREKSVDGGKAKAGKWKKGKKRGGERKEKKKEKGSLVDVPETVETSTLVRRFGPRSRL</sequence>
<dbReference type="VEuPathDB" id="FungiDB:BO72DRAFT_450824"/>
<reference evidence="2 3" key="1">
    <citation type="submission" date="2018-02" db="EMBL/GenBank/DDBJ databases">
        <title>The genomes of Aspergillus section Nigri reveals drivers in fungal speciation.</title>
        <authorList>
            <consortium name="DOE Joint Genome Institute"/>
            <person name="Vesth T.C."/>
            <person name="Nybo J."/>
            <person name="Theobald S."/>
            <person name="Brandl J."/>
            <person name="Frisvad J.C."/>
            <person name="Nielsen K.F."/>
            <person name="Lyhne E.K."/>
            <person name="Kogle M.E."/>
            <person name="Kuo A."/>
            <person name="Riley R."/>
            <person name="Clum A."/>
            <person name="Nolan M."/>
            <person name="Lipzen A."/>
            <person name="Salamov A."/>
            <person name="Henrissat B."/>
            <person name="Wiebenga A."/>
            <person name="De vries R.P."/>
            <person name="Grigoriev I.V."/>
            <person name="Mortensen U.H."/>
            <person name="Andersen M.R."/>
            <person name="Baker S.E."/>
        </authorList>
    </citation>
    <scope>NUCLEOTIDE SEQUENCE [LARGE SCALE GENOMIC DNA]</scope>
    <source>
        <strain evidence="2 3">CBS 313.89</strain>
    </source>
</reference>
<proteinExistence type="predicted"/>
<keyword evidence="3" id="KW-1185">Reference proteome</keyword>
<accession>A0A8G1VWH9</accession>